<evidence type="ECO:0000256" key="4">
    <source>
        <dbReference type="ARBA" id="ARBA00022771"/>
    </source>
</evidence>
<feature type="region of interest" description="Disordered" evidence="11">
    <location>
        <begin position="872"/>
        <end position="892"/>
    </location>
</feature>
<feature type="compositionally biased region" description="Basic and acidic residues" evidence="11">
    <location>
        <begin position="623"/>
        <end position="639"/>
    </location>
</feature>
<dbReference type="InterPro" id="IPR001214">
    <property type="entry name" value="SET_dom"/>
</dbReference>
<feature type="compositionally biased region" description="Low complexity" evidence="11">
    <location>
        <begin position="363"/>
        <end position="384"/>
    </location>
</feature>
<dbReference type="InterPro" id="IPR036236">
    <property type="entry name" value="Znf_C2H2_sf"/>
</dbReference>
<evidence type="ECO:0000259" key="12">
    <source>
        <dbReference type="PROSITE" id="PS50157"/>
    </source>
</evidence>
<dbReference type="InterPro" id="IPR046341">
    <property type="entry name" value="SET_dom_sf"/>
</dbReference>
<feature type="region of interest" description="Disordered" evidence="11">
    <location>
        <begin position="1052"/>
        <end position="1094"/>
    </location>
</feature>
<dbReference type="Gene3D" id="2.170.270.10">
    <property type="entry name" value="SET domain"/>
    <property type="match status" value="1"/>
</dbReference>
<evidence type="ECO:0000256" key="1">
    <source>
        <dbReference type="ARBA" id="ARBA00004123"/>
    </source>
</evidence>
<dbReference type="PANTHER" id="PTHR16515">
    <property type="entry name" value="PR DOMAIN ZINC FINGER PROTEIN"/>
    <property type="match status" value="1"/>
</dbReference>
<proteinExistence type="predicted"/>
<evidence type="ECO:0000256" key="5">
    <source>
        <dbReference type="ARBA" id="ARBA00022833"/>
    </source>
</evidence>
<dbReference type="FunFam" id="3.30.160.60:FF:000159">
    <property type="entry name" value="Mds1 and evi1 complex locus protein"/>
    <property type="match status" value="1"/>
</dbReference>
<name>A0A087UDZ1_STEMI</name>
<keyword evidence="8" id="KW-0804">Transcription</keyword>
<accession>A0A087UDZ1</accession>
<evidence type="ECO:0000313" key="14">
    <source>
        <dbReference type="Proteomes" id="UP000054359"/>
    </source>
</evidence>
<dbReference type="FunFam" id="3.30.160.60:FF:000929">
    <property type="entry name" value="Uncharacterized protein, isoform B"/>
    <property type="match status" value="1"/>
</dbReference>
<evidence type="ECO:0000256" key="3">
    <source>
        <dbReference type="ARBA" id="ARBA00022737"/>
    </source>
</evidence>
<keyword evidence="3" id="KW-0677">Repeat</keyword>
<dbReference type="PANTHER" id="PTHR16515:SF49">
    <property type="entry name" value="GASTRULA ZINC FINGER PROTEIN XLCGF49.1-LIKE-RELATED"/>
    <property type="match status" value="1"/>
</dbReference>
<feature type="compositionally biased region" description="Polar residues" evidence="11">
    <location>
        <begin position="532"/>
        <end position="551"/>
    </location>
</feature>
<dbReference type="FunFam" id="3.30.160.60:FF:000112">
    <property type="entry name" value="Mds1 and evi1 complex locus protein"/>
    <property type="match status" value="1"/>
</dbReference>
<evidence type="ECO:0000256" key="7">
    <source>
        <dbReference type="ARBA" id="ARBA00023125"/>
    </source>
</evidence>
<evidence type="ECO:0000256" key="9">
    <source>
        <dbReference type="ARBA" id="ARBA00023242"/>
    </source>
</evidence>
<feature type="domain" description="C2H2-type" evidence="12">
    <location>
        <begin position="851"/>
        <end position="878"/>
    </location>
</feature>
<dbReference type="GO" id="GO:0008757">
    <property type="term" value="F:S-adenosylmethionine-dependent methyltransferase activity"/>
    <property type="evidence" value="ECO:0007669"/>
    <property type="project" value="UniProtKB-ARBA"/>
</dbReference>
<feature type="region of interest" description="Disordered" evidence="11">
    <location>
        <begin position="132"/>
        <end position="184"/>
    </location>
</feature>
<dbReference type="FunFam" id="3.30.160.60:FF:000126">
    <property type="entry name" value="Mds1 and evi1 complex locus protein"/>
    <property type="match status" value="1"/>
</dbReference>
<dbReference type="OrthoDB" id="9368434at2759"/>
<feature type="region of interest" description="Disordered" evidence="11">
    <location>
        <begin position="623"/>
        <end position="642"/>
    </location>
</feature>
<dbReference type="OMA" id="VIAPHHH"/>
<dbReference type="GO" id="GO:0008276">
    <property type="term" value="F:protein methyltransferase activity"/>
    <property type="evidence" value="ECO:0007669"/>
    <property type="project" value="UniProtKB-ARBA"/>
</dbReference>
<keyword evidence="14" id="KW-1185">Reference proteome</keyword>
<feature type="domain" description="C2H2-type" evidence="12">
    <location>
        <begin position="338"/>
        <end position="365"/>
    </location>
</feature>
<evidence type="ECO:0000256" key="10">
    <source>
        <dbReference type="PROSITE-ProRule" id="PRU00042"/>
    </source>
</evidence>
<organism evidence="13 14">
    <name type="scientific">Stegodyphus mimosarum</name>
    <name type="common">African social velvet spider</name>
    <dbReference type="NCBI Taxonomy" id="407821"/>
    <lineage>
        <taxon>Eukaryota</taxon>
        <taxon>Metazoa</taxon>
        <taxon>Ecdysozoa</taxon>
        <taxon>Arthropoda</taxon>
        <taxon>Chelicerata</taxon>
        <taxon>Arachnida</taxon>
        <taxon>Araneae</taxon>
        <taxon>Araneomorphae</taxon>
        <taxon>Entelegynae</taxon>
        <taxon>Eresoidea</taxon>
        <taxon>Eresidae</taxon>
        <taxon>Stegodyphus</taxon>
    </lineage>
</organism>
<feature type="compositionally biased region" description="Low complexity" evidence="11">
    <location>
        <begin position="939"/>
        <end position="952"/>
    </location>
</feature>
<dbReference type="EMBL" id="KK119391">
    <property type="protein sequence ID" value="KFM75580.1"/>
    <property type="molecule type" value="Genomic_DNA"/>
</dbReference>
<keyword evidence="6" id="KW-0805">Transcription regulation</keyword>
<keyword evidence="4 10" id="KW-0863">Zinc-finger</keyword>
<dbReference type="Pfam" id="PF00096">
    <property type="entry name" value="zf-C2H2"/>
    <property type="match status" value="7"/>
</dbReference>
<feature type="region of interest" description="Disordered" evidence="11">
    <location>
        <begin position="567"/>
        <end position="593"/>
    </location>
</feature>
<reference evidence="13 14" key="1">
    <citation type="submission" date="2013-11" db="EMBL/GenBank/DDBJ databases">
        <title>Genome sequencing of Stegodyphus mimosarum.</title>
        <authorList>
            <person name="Bechsgaard J."/>
        </authorList>
    </citation>
    <scope>NUCLEOTIDE SEQUENCE [LARGE SCALE GENOMIC DNA]</scope>
</reference>
<feature type="domain" description="C2H2-type" evidence="12">
    <location>
        <begin position="252"/>
        <end position="280"/>
    </location>
</feature>
<feature type="compositionally biased region" description="Polar residues" evidence="11">
    <location>
        <begin position="479"/>
        <end position="491"/>
    </location>
</feature>
<dbReference type="CDD" id="cd19201">
    <property type="entry name" value="PR-SET_ZFPM"/>
    <property type="match status" value="1"/>
</dbReference>
<dbReference type="Proteomes" id="UP000054359">
    <property type="component" value="Unassembled WGS sequence"/>
</dbReference>
<feature type="region of interest" description="Disordered" evidence="11">
    <location>
        <begin position="361"/>
        <end position="395"/>
    </location>
</feature>
<dbReference type="PROSITE" id="PS50157">
    <property type="entry name" value="ZINC_FINGER_C2H2_2"/>
    <property type="match status" value="8"/>
</dbReference>
<dbReference type="FunFam" id="3.30.160.60:FF:001912">
    <property type="entry name" value="Hamlet, isoform B"/>
    <property type="match status" value="1"/>
</dbReference>
<keyword evidence="2" id="KW-0479">Metal-binding</keyword>
<dbReference type="GO" id="GO:0008270">
    <property type="term" value="F:zinc ion binding"/>
    <property type="evidence" value="ECO:0007669"/>
    <property type="project" value="UniProtKB-KW"/>
</dbReference>
<evidence type="ECO:0000256" key="11">
    <source>
        <dbReference type="SAM" id="MobiDB-lite"/>
    </source>
</evidence>
<feature type="compositionally biased region" description="Basic and acidic residues" evidence="11">
    <location>
        <begin position="1066"/>
        <end position="1078"/>
    </location>
</feature>
<feature type="region of interest" description="Disordered" evidence="11">
    <location>
        <begin position="470"/>
        <end position="551"/>
    </location>
</feature>
<dbReference type="InterPro" id="IPR013087">
    <property type="entry name" value="Znf_C2H2_type"/>
</dbReference>
<keyword evidence="9" id="KW-0539">Nucleus</keyword>
<dbReference type="SUPFAM" id="SSF57667">
    <property type="entry name" value="beta-beta-alpha zinc fingers"/>
    <property type="match status" value="5"/>
</dbReference>
<feature type="non-terminal residue" evidence="13">
    <location>
        <position position="1094"/>
    </location>
</feature>
<feature type="compositionally biased region" description="Basic and acidic residues" evidence="11">
    <location>
        <begin position="883"/>
        <end position="892"/>
    </location>
</feature>
<dbReference type="FunFam" id="3.30.160.60:FF:000150">
    <property type="entry name" value="Mds1 and evi1 complex locus protein"/>
    <property type="match status" value="1"/>
</dbReference>
<protein>
    <submittedName>
        <fullName evidence="13">MDS1 and EVI1 complex locus protein EVI1-A</fullName>
    </submittedName>
</protein>
<dbReference type="PROSITE" id="PS00028">
    <property type="entry name" value="ZINC_FINGER_C2H2_1"/>
    <property type="match status" value="7"/>
</dbReference>
<feature type="compositionally biased region" description="Basic and acidic residues" evidence="11">
    <location>
        <begin position="144"/>
        <end position="166"/>
    </location>
</feature>
<comment type="subcellular location">
    <subcellularLocation>
        <location evidence="1">Nucleus</location>
    </subcellularLocation>
</comment>
<evidence type="ECO:0000256" key="2">
    <source>
        <dbReference type="ARBA" id="ARBA00022723"/>
    </source>
</evidence>
<dbReference type="STRING" id="407821.A0A087UDZ1"/>
<feature type="compositionally biased region" description="Polar residues" evidence="11">
    <location>
        <begin position="984"/>
        <end position="1015"/>
    </location>
</feature>
<dbReference type="Gene3D" id="3.30.160.60">
    <property type="entry name" value="Classic Zinc Finger"/>
    <property type="match status" value="7"/>
</dbReference>
<keyword evidence="5" id="KW-0862">Zinc</keyword>
<dbReference type="GO" id="GO:0006355">
    <property type="term" value="P:regulation of DNA-templated transcription"/>
    <property type="evidence" value="ECO:0007669"/>
    <property type="project" value="UniProtKB-ARBA"/>
</dbReference>
<dbReference type="InterPro" id="IPR050331">
    <property type="entry name" value="Zinc_finger"/>
</dbReference>
<feature type="domain" description="C2H2-type" evidence="12">
    <location>
        <begin position="822"/>
        <end position="850"/>
    </location>
</feature>
<dbReference type="GO" id="GO:0005634">
    <property type="term" value="C:nucleus"/>
    <property type="evidence" value="ECO:0007669"/>
    <property type="project" value="UniProtKB-SubCell"/>
</dbReference>
<evidence type="ECO:0000256" key="6">
    <source>
        <dbReference type="ARBA" id="ARBA00023015"/>
    </source>
</evidence>
<dbReference type="GO" id="GO:0008170">
    <property type="term" value="F:N-methyltransferase activity"/>
    <property type="evidence" value="ECO:0007669"/>
    <property type="project" value="UniProtKB-ARBA"/>
</dbReference>
<evidence type="ECO:0000313" key="13">
    <source>
        <dbReference type="EMBL" id="KFM75580.1"/>
    </source>
</evidence>
<dbReference type="GO" id="GO:0003677">
    <property type="term" value="F:DNA binding"/>
    <property type="evidence" value="ECO:0007669"/>
    <property type="project" value="UniProtKB-KW"/>
</dbReference>
<feature type="domain" description="C2H2-type" evidence="12">
    <location>
        <begin position="794"/>
        <end position="821"/>
    </location>
</feature>
<dbReference type="Pfam" id="PF21549">
    <property type="entry name" value="PRDM2_PR"/>
    <property type="match status" value="1"/>
</dbReference>
<feature type="domain" description="C2H2-type" evidence="12">
    <location>
        <begin position="309"/>
        <end position="336"/>
    </location>
</feature>
<dbReference type="AlphaFoldDB" id="A0A087UDZ1"/>
<dbReference type="FunFam" id="3.30.160.60:FF:000003">
    <property type="entry name" value="Zinc finger protein 3 homolog"/>
    <property type="match status" value="1"/>
</dbReference>
<feature type="domain" description="C2H2-type" evidence="12">
    <location>
        <begin position="224"/>
        <end position="251"/>
    </location>
</feature>
<feature type="region of interest" description="Disordered" evidence="11">
    <location>
        <begin position="938"/>
        <end position="1015"/>
    </location>
</feature>
<dbReference type="SMART" id="SM00355">
    <property type="entry name" value="ZnF_C2H2"/>
    <property type="match status" value="9"/>
</dbReference>
<gene>
    <name evidence="13" type="ORF">X975_03725</name>
</gene>
<sequence length="1094" mass="122990">MITDLQETPLPKELELRAGSQPLEYALWAKVELSRGKRFGPIPAQLKDSQPPSSDVWKVVDENGTVKAWVDTLVVRGGQWTTFLRKSDNAQARNVSPIFFGGQIYLEVIRDIEAGQELHLASCNLLLAHESSSHSRNGNLSPHEVTDPENTERREHQRGDGSEHSAVHPPPLVPIHNNEDPARDQGSAPKCYACDIDFPDHYRLNEHIGTCHFSEDSNQGEKEYKCRQCPKVFNWKSNLIRHQIAHDESRRYVCENCKKVFTDPSNLQRHIRSQHIGARSHACPECGKTFATSSGLKQHTHIHSSVKPFRCEVCFKAYTQFSNLCRHKRMHATCRMQIKCHKCGQAFSAVTSLSKHKRFCEGTPTSNSSSSAIPNQQQQQTTNPGSAGYDSSKAVPMSLAPPSNQLLFYPRTGFPLYPPSLFGYPFISGPGLPAPPPLIPDTGLLPGHGVNIAAATQAAQDFQRHLLNNNASQQSQQSTPILKQELNSPVKQTEKRNSEISESEASEELSSEDTAGEDISSFSDGESEADTVKSSRASPQVRQASTTPVVTSENNTNSAAMFVNHRQGSPKQGSVCPDPSLIRSPVGSNGPLRPMPTNGMIKIDHDMPFDLSQNSKNRIQCEEANDYHPKMRDGPKTDDQPLDLRMSHKKSSLISDEDFEKKKTFFYEEKERNKEYDNPPVLAPVQESMPQLELQKRESPPLPPSPSKMPMAYPRPIHPMFLESMYRLQHEKPAFNLFPSPERLMPPFPPRYPFLGPLLSANPSFDFMRAHMEKVSKPMHEIMSPHLSKAKERYSCKFCGKIFPRSANLTRHLRTHTGEQPYKCKYCERSFSISSNLQRHVRNIHNKEKPFKCPLCDRCFGQQTNLDRHLKKHEADGPTILDDSPKGNEADDKDEAYFDEIRNFMGKVTNSGAHNAVNPMSLMTSLDDRKRDREVLMMSSSLSPRQNSSPASGQSDNLDEETDGGINVSDPDDEPSSKRHCSDDQSNFNSSSPSTERSNKSPDSTRNQPTINNHLKNGDVALNLHQKALAYEVMLQLNRKLDLSNGVQENGHKRHINVEDEDLDEQESKEYRSDDELQRQNSSLPHTPEDVKVD</sequence>
<feature type="compositionally biased region" description="Acidic residues" evidence="11">
    <location>
        <begin position="501"/>
        <end position="516"/>
    </location>
</feature>
<feature type="domain" description="C2H2-type" evidence="12">
    <location>
        <begin position="281"/>
        <end position="308"/>
    </location>
</feature>
<evidence type="ECO:0000256" key="8">
    <source>
        <dbReference type="ARBA" id="ARBA00023163"/>
    </source>
</evidence>
<keyword evidence="7" id="KW-0238">DNA-binding</keyword>